<sequence>MSGTPYAGGSGGPDTACGFYSGTRWEGHAWVISGKTIVNITADQFGYDPVVITTISDARYVGSTDLADLAAIKARREAVDALWPDWLVFRSELPPISTGQSA</sequence>
<organism evidence="1 2">
    <name type="scientific">Ochrobactrum chromiisoli</name>
    <dbReference type="NCBI Taxonomy" id="2993941"/>
    <lineage>
        <taxon>Bacteria</taxon>
        <taxon>Pseudomonadati</taxon>
        <taxon>Pseudomonadota</taxon>
        <taxon>Alphaproteobacteria</taxon>
        <taxon>Hyphomicrobiales</taxon>
        <taxon>Brucellaceae</taxon>
        <taxon>Brucella/Ochrobactrum group</taxon>
        <taxon>Ochrobactrum</taxon>
    </lineage>
</organism>
<dbReference type="EMBL" id="JAPHAV010000012">
    <property type="protein sequence ID" value="MCX2698605.1"/>
    <property type="molecule type" value="Genomic_DNA"/>
</dbReference>
<dbReference type="RefSeq" id="WP_265986256.1">
    <property type="nucleotide sequence ID" value="NZ_JAPHAV010000012.1"/>
</dbReference>
<accession>A0ABT3QSL3</accession>
<comment type="caution">
    <text evidence="1">The sequence shown here is derived from an EMBL/GenBank/DDBJ whole genome shotgun (WGS) entry which is preliminary data.</text>
</comment>
<keyword evidence="2" id="KW-1185">Reference proteome</keyword>
<evidence type="ECO:0000313" key="1">
    <source>
        <dbReference type="EMBL" id="MCX2698605.1"/>
    </source>
</evidence>
<proteinExistence type="predicted"/>
<gene>
    <name evidence="1" type="ORF">OPR82_17895</name>
</gene>
<dbReference type="Proteomes" id="UP001301216">
    <property type="component" value="Unassembled WGS sequence"/>
</dbReference>
<reference evidence="1 2" key="1">
    <citation type="submission" date="2022-11" db="EMBL/GenBank/DDBJ databases">
        <title>Brucella sp. YY2X, whole genome shotgun sequencing project.</title>
        <authorList>
            <person name="Yang Y."/>
        </authorList>
    </citation>
    <scope>NUCLEOTIDE SEQUENCE [LARGE SCALE GENOMIC DNA]</scope>
    <source>
        <strain evidence="1 2">YY2X</strain>
    </source>
</reference>
<name>A0ABT3QSL3_9HYPH</name>
<protein>
    <submittedName>
        <fullName evidence="1">Uncharacterized protein</fullName>
    </submittedName>
</protein>
<evidence type="ECO:0000313" key="2">
    <source>
        <dbReference type="Proteomes" id="UP001301216"/>
    </source>
</evidence>